<comment type="caution">
    <text evidence="8">The sequence shown here is derived from an EMBL/GenBank/DDBJ whole genome shotgun (WGS) entry which is preliminary data.</text>
</comment>
<accession>A0A919GMV1</accession>
<dbReference type="PANTHER" id="PTHR43671:SF13">
    <property type="entry name" value="SERINE_THREONINE-PROTEIN KINASE NEK2"/>
    <property type="match status" value="1"/>
</dbReference>
<dbReference type="Proteomes" id="UP000603227">
    <property type="component" value="Unassembled WGS sequence"/>
</dbReference>
<dbReference type="InterPro" id="IPR011047">
    <property type="entry name" value="Quinoprotein_ADH-like_sf"/>
</dbReference>
<reference evidence="8" key="2">
    <citation type="submission" date="2020-09" db="EMBL/GenBank/DDBJ databases">
        <authorList>
            <person name="Sun Q."/>
            <person name="Zhou Y."/>
        </authorList>
    </citation>
    <scope>NUCLEOTIDE SEQUENCE</scope>
    <source>
        <strain evidence="8">CGMCC 4.7403</strain>
    </source>
</reference>
<dbReference type="PANTHER" id="PTHR43671">
    <property type="entry name" value="SERINE/THREONINE-PROTEIN KINASE NEK"/>
    <property type="match status" value="1"/>
</dbReference>
<evidence type="ECO:0000256" key="3">
    <source>
        <dbReference type="ARBA" id="ARBA00022741"/>
    </source>
</evidence>
<keyword evidence="3" id="KW-0547">Nucleotide-binding</keyword>
<evidence type="ECO:0000256" key="6">
    <source>
        <dbReference type="SAM" id="MobiDB-lite"/>
    </source>
</evidence>
<evidence type="ECO:0000259" key="7">
    <source>
        <dbReference type="PROSITE" id="PS50011"/>
    </source>
</evidence>
<evidence type="ECO:0000313" key="8">
    <source>
        <dbReference type="EMBL" id="GHH87740.1"/>
    </source>
</evidence>
<gene>
    <name evidence="8" type="ORF">GCM10017771_30100</name>
</gene>
<keyword evidence="5" id="KW-0067">ATP-binding</keyword>
<organism evidence="8 9">
    <name type="scientific">Streptomyces capitiformicae</name>
    <dbReference type="NCBI Taxonomy" id="2014920"/>
    <lineage>
        <taxon>Bacteria</taxon>
        <taxon>Bacillati</taxon>
        <taxon>Actinomycetota</taxon>
        <taxon>Actinomycetes</taxon>
        <taxon>Kitasatosporales</taxon>
        <taxon>Streptomycetaceae</taxon>
        <taxon>Streptomyces</taxon>
    </lineage>
</organism>
<dbReference type="EMBL" id="BNAT01000009">
    <property type="protein sequence ID" value="GHH87740.1"/>
    <property type="molecule type" value="Genomic_DNA"/>
</dbReference>
<dbReference type="GO" id="GO:0004674">
    <property type="term" value="F:protein serine/threonine kinase activity"/>
    <property type="evidence" value="ECO:0007669"/>
    <property type="project" value="UniProtKB-EC"/>
</dbReference>
<dbReference type="InterPro" id="IPR015943">
    <property type="entry name" value="WD40/YVTN_repeat-like_dom_sf"/>
</dbReference>
<dbReference type="AlphaFoldDB" id="A0A919GMV1"/>
<sequence length="222" mass="23516">MHQDLKPANVLMAEDGPRVIDFGISRACDNQALARTGRVIGTPPFMSPEQLRSPRDVTAASDVFSLGSLLVYAACGNSPFEAESPYMAGYQVMYEEPEMDSVPEPLRAITARCLAKDPAARPDLIELHHLLDLSAPAVSAARDEVYFANRFGRLLGLDAATGAELWRTGPLDDPGDIAAEAPPSVLLVGDAIVAMAGDTAFSVRPDEPEARSSPAGARPAGD</sequence>
<dbReference type="Gene3D" id="2.130.10.10">
    <property type="entry name" value="YVTN repeat-like/Quinoprotein amine dehydrogenase"/>
    <property type="match status" value="1"/>
</dbReference>
<dbReference type="EC" id="2.7.11.1" evidence="1"/>
<evidence type="ECO:0000256" key="1">
    <source>
        <dbReference type="ARBA" id="ARBA00012513"/>
    </source>
</evidence>
<dbReference type="InterPro" id="IPR000719">
    <property type="entry name" value="Prot_kinase_dom"/>
</dbReference>
<dbReference type="InterPro" id="IPR011009">
    <property type="entry name" value="Kinase-like_dom_sf"/>
</dbReference>
<protein>
    <recommendedName>
        <fullName evidence="1">non-specific serine/threonine protein kinase</fullName>
        <ecNumber evidence="1">2.7.11.1</ecNumber>
    </recommendedName>
</protein>
<feature type="region of interest" description="Disordered" evidence="6">
    <location>
        <begin position="203"/>
        <end position="222"/>
    </location>
</feature>
<evidence type="ECO:0000256" key="2">
    <source>
        <dbReference type="ARBA" id="ARBA00022679"/>
    </source>
</evidence>
<evidence type="ECO:0000313" key="9">
    <source>
        <dbReference type="Proteomes" id="UP000603227"/>
    </source>
</evidence>
<dbReference type="Gene3D" id="1.10.510.10">
    <property type="entry name" value="Transferase(Phosphotransferase) domain 1"/>
    <property type="match status" value="1"/>
</dbReference>
<reference evidence="8" key="1">
    <citation type="journal article" date="2014" name="Int. J. Syst. Evol. Microbiol.">
        <title>Complete genome sequence of Corynebacterium casei LMG S-19264T (=DSM 44701T), isolated from a smear-ripened cheese.</title>
        <authorList>
            <consortium name="US DOE Joint Genome Institute (JGI-PGF)"/>
            <person name="Walter F."/>
            <person name="Albersmeier A."/>
            <person name="Kalinowski J."/>
            <person name="Ruckert C."/>
        </authorList>
    </citation>
    <scope>NUCLEOTIDE SEQUENCE</scope>
    <source>
        <strain evidence="8">CGMCC 4.7403</strain>
    </source>
</reference>
<dbReference type="PROSITE" id="PS50011">
    <property type="entry name" value="PROTEIN_KINASE_DOM"/>
    <property type="match status" value="1"/>
</dbReference>
<dbReference type="GO" id="GO:0005524">
    <property type="term" value="F:ATP binding"/>
    <property type="evidence" value="ECO:0007669"/>
    <property type="project" value="UniProtKB-KW"/>
</dbReference>
<feature type="domain" description="Protein kinase" evidence="7">
    <location>
        <begin position="1"/>
        <end position="131"/>
    </location>
</feature>
<evidence type="ECO:0000256" key="4">
    <source>
        <dbReference type="ARBA" id="ARBA00022777"/>
    </source>
</evidence>
<proteinExistence type="predicted"/>
<dbReference type="SMART" id="SM00220">
    <property type="entry name" value="S_TKc"/>
    <property type="match status" value="1"/>
</dbReference>
<evidence type="ECO:0000256" key="5">
    <source>
        <dbReference type="ARBA" id="ARBA00022840"/>
    </source>
</evidence>
<keyword evidence="2" id="KW-0808">Transferase</keyword>
<keyword evidence="4" id="KW-0418">Kinase</keyword>
<dbReference type="SUPFAM" id="SSF50998">
    <property type="entry name" value="Quinoprotein alcohol dehydrogenase-like"/>
    <property type="match status" value="1"/>
</dbReference>
<keyword evidence="9" id="KW-1185">Reference proteome</keyword>
<name>A0A919GMV1_9ACTN</name>
<dbReference type="InterPro" id="IPR050660">
    <property type="entry name" value="NEK_Ser/Thr_kinase"/>
</dbReference>
<dbReference type="SUPFAM" id="SSF56112">
    <property type="entry name" value="Protein kinase-like (PK-like)"/>
    <property type="match status" value="1"/>
</dbReference>
<dbReference type="Pfam" id="PF00069">
    <property type="entry name" value="Pkinase"/>
    <property type="match status" value="1"/>
</dbReference>